<feature type="compositionally biased region" description="Polar residues" evidence="1">
    <location>
        <begin position="47"/>
        <end position="57"/>
    </location>
</feature>
<evidence type="ECO:0000313" key="2">
    <source>
        <dbReference type="EMBL" id="KAJ1108309.1"/>
    </source>
</evidence>
<proteinExistence type="predicted"/>
<protein>
    <submittedName>
        <fullName evidence="2">Uncharacterized protein</fullName>
    </submittedName>
</protein>
<evidence type="ECO:0000256" key="1">
    <source>
        <dbReference type="SAM" id="MobiDB-lite"/>
    </source>
</evidence>
<feature type="region of interest" description="Disordered" evidence="1">
    <location>
        <begin position="1"/>
        <end position="114"/>
    </location>
</feature>
<name>A0AAV7MZ62_PLEWA</name>
<reference evidence="2" key="1">
    <citation type="journal article" date="2022" name="bioRxiv">
        <title>Sequencing and chromosome-scale assembly of the giantPleurodeles waltlgenome.</title>
        <authorList>
            <person name="Brown T."/>
            <person name="Elewa A."/>
            <person name="Iarovenko S."/>
            <person name="Subramanian E."/>
            <person name="Araus A.J."/>
            <person name="Petzold A."/>
            <person name="Susuki M."/>
            <person name="Suzuki K.-i.T."/>
            <person name="Hayashi T."/>
            <person name="Toyoda A."/>
            <person name="Oliveira C."/>
            <person name="Osipova E."/>
            <person name="Leigh N.D."/>
            <person name="Simon A."/>
            <person name="Yun M.H."/>
        </authorList>
    </citation>
    <scope>NUCLEOTIDE SEQUENCE</scope>
    <source>
        <strain evidence="2">20211129_DDA</strain>
        <tissue evidence="2">Liver</tissue>
    </source>
</reference>
<accession>A0AAV7MZ62</accession>
<dbReference type="Proteomes" id="UP001066276">
    <property type="component" value="Chromosome 9"/>
</dbReference>
<dbReference type="EMBL" id="JANPWB010000013">
    <property type="protein sequence ID" value="KAJ1108309.1"/>
    <property type="molecule type" value="Genomic_DNA"/>
</dbReference>
<organism evidence="2 3">
    <name type="scientific">Pleurodeles waltl</name>
    <name type="common">Iberian ribbed newt</name>
    <dbReference type="NCBI Taxonomy" id="8319"/>
    <lineage>
        <taxon>Eukaryota</taxon>
        <taxon>Metazoa</taxon>
        <taxon>Chordata</taxon>
        <taxon>Craniata</taxon>
        <taxon>Vertebrata</taxon>
        <taxon>Euteleostomi</taxon>
        <taxon>Amphibia</taxon>
        <taxon>Batrachia</taxon>
        <taxon>Caudata</taxon>
        <taxon>Salamandroidea</taxon>
        <taxon>Salamandridae</taxon>
        <taxon>Pleurodelinae</taxon>
        <taxon>Pleurodeles</taxon>
    </lineage>
</organism>
<comment type="caution">
    <text evidence="2">The sequence shown here is derived from an EMBL/GenBank/DDBJ whole genome shotgun (WGS) entry which is preliminary data.</text>
</comment>
<dbReference type="AlphaFoldDB" id="A0AAV7MZ62"/>
<evidence type="ECO:0000313" key="3">
    <source>
        <dbReference type="Proteomes" id="UP001066276"/>
    </source>
</evidence>
<feature type="compositionally biased region" description="Pro residues" evidence="1">
    <location>
        <begin position="97"/>
        <end position="108"/>
    </location>
</feature>
<keyword evidence="3" id="KW-1185">Reference proteome</keyword>
<gene>
    <name evidence="2" type="ORF">NDU88_005685</name>
</gene>
<feature type="compositionally biased region" description="Basic and acidic residues" evidence="1">
    <location>
        <begin position="1"/>
        <end position="11"/>
    </location>
</feature>
<sequence>MGSGQKLRESRGLWSDLTADQAPRRISPPESGPERQPLSSRPPACRTLQNQGSNNLQKACPCGAAQPVEPHTAQLRPGSPRQQSTEVVGDRSMTRPPIGPPRRAPPPSKWRCRNVCDVLRTQRSNPA</sequence>